<dbReference type="STRING" id="439228.SAMN06295920_10610"/>
<evidence type="ECO:0000256" key="2">
    <source>
        <dbReference type="SAM" id="MobiDB-lite"/>
    </source>
</evidence>
<keyword evidence="4" id="KW-1185">Reference proteome</keyword>
<protein>
    <recommendedName>
        <fullName evidence="5">Cell envelope biogenesis protein TolA</fullName>
    </recommendedName>
</protein>
<dbReference type="AlphaFoldDB" id="A0A1T5DY77"/>
<gene>
    <name evidence="3" type="ORF">SAMN06295920_10610</name>
</gene>
<feature type="compositionally biased region" description="Basic and acidic residues" evidence="2">
    <location>
        <begin position="68"/>
        <end position="81"/>
    </location>
</feature>
<dbReference type="RefSeq" id="WP_079648787.1">
    <property type="nucleotide sequence ID" value="NZ_FUYM01000006.1"/>
</dbReference>
<dbReference type="EMBL" id="FUYM01000006">
    <property type="protein sequence ID" value="SKB76554.1"/>
    <property type="molecule type" value="Genomic_DNA"/>
</dbReference>
<name>A0A1T5DY77_9SPHN</name>
<dbReference type="Proteomes" id="UP000189818">
    <property type="component" value="Unassembled WGS sequence"/>
</dbReference>
<evidence type="ECO:0000313" key="3">
    <source>
        <dbReference type="EMBL" id="SKB76554.1"/>
    </source>
</evidence>
<proteinExistence type="predicted"/>
<feature type="region of interest" description="Disordered" evidence="2">
    <location>
        <begin position="60"/>
        <end position="102"/>
    </location>
</feature>
<reference evidence="4" key="1">
    <citation type="submission" date="2017-02" db="EMBL/GenBank/DDBJ databases">
        <authorList>
            <person name="Varghese N."/>
            <person name="Submissions S."/>
        </authorList>
    </citation>
    <scope>NUCLEOTIDE SEQUENCE [LARGE SCALE GENOMIC DNA]</scope>
    <source>
        <strain evidence="4">UM2</strain>
    </source>
</reference>
<evidence type="ECO:0000256" key="1">
    <source>
        <dbReference type="SAM" id="Coils"/>
    </source>
</evidence>
<feature type="coiled-coil region" evidence="1">
    <location>
        <begin position="103"/>
        <end position="155"/>
    </location>
</feature>
<evidence type="ECO:0000313" key="4">
    <source>
        <dbReference type="Proteomes" id="UP000189818"/>
    </source>
</evidence>
<organism evidence="3 4">
    <name type="scientific">Rhizorhabdus histidinilytica</name>
    <dbReference type="NCBI Taxonomy" id="439228"/>
    <lineage>
        <taxon>Bacteria</taxon>
        <taxon>Pseudomonadati</taxon>
        <taxon>Pseudomonadota</taxon>
        <taxon>Alphaproteobacteria</taxon>
        <taxon>Sphingomonadales</taxon>
        <taxon>Sphingomonadaceae</taxon>
        <taxon>Rhizorhabdus</taxon>
    </lineage>
</organism>
<keyword evidence="1" id="KW-0175">Coiled coil</keyword>
<dbReference type="OrthoDB" id="7478510at2"/>
<accession>A0A1T5DY77</accession>
<sequence>MARRLKVFRTAIGFHDAYVAAPSRKAALDAWGSDHDLFATGAAELVTEPELTREPLEKPGTVIRRARGTADEHLASIEKDRPKRSRAAAPPRRAPPRPSRAAVDRAEAALAEAEAARRAELDEVVRKIEALSRRKRQLEAKHRRAIDRLTRALDERRSDYDDRLARWREER</sequence>
<evidence type="ECO:0008006" key="5">
    <source>
        <dbReference type="Google" id="ProtNLM"/>
    </source>
</evidence>